<keyword evidence="2" id="KW-0560">Oxidoreductase</keyword>
<sequence>MLASAPVTSAPDVALSPAGTVGTCPYDHAGRDDALGPLGLLDLFGEDFVRDPYPRLDRLRADAPVHHDPATGLWLVSRYEDIRRVLLDPAAFRPDNAQHAITPLGVPALRILARAGFRLGPALANNATESHPGLRRVVTRFFNARRVAASVPVIERVAGELLGTVRAELDATGRGDLFPAFAHLLPCRVMMELLGVEGLDAGTLVRWSDASLELFWGRPSPERQRELAVLVAEFHTWLTALVGDRTAPADSFVGALNRHRLPDGTPVDPRTVVSACFFVFVAGQSTTGQLISTVLHRALAEPGLWPRTGHEEGLAGAWVDEVLRREPPVTSWRRVTAHPVELGGVALPAGAELLLMLMGSGSDPEVFDDPGRMLPDRANGRLHLAFGVGRHRCPGASLARTEAAVALRAAARHLPALRLAPEADRAPVLGLLSFRAPLRVPVVEPVPADGPDAPDGPRSPSDGLAPPG</sequence>
<protein>
    <recommendedName>
        <fullName evidence="6">Cytochrome P450</fullName>
    </recommendedName>
</protein>
<dbReference type="PANTHER" id="PTHR46696">
    <property type="entry name" value="P450, PUTATIVE (EUROFUNG)-RELATED"/>
    <property type="match status" value="1"/>
</dbReference>
<name>A0ABQ3PT32_9ACTN</name>
<dbReference type="Pfam" id="PF00067">
    <property type="entry name" value="p450"/>
    <property type="match status" value="1"/>
</dbReference>
<evidence type="ECO:0000256" key="2">
    <source>
        <dbReference type="RuleBase" id="RU000461"/>
    </source>
</evidence>
<dbReference type="InterPro" id="IPR017972">
    <property type="entry name" value="Cyt_P450_CS"/>
</dbReference>
<dbReference type="InterPro" id="IPR036396">
    <property type="entry name" value="Cyt_P450_sf"/>
</dbReference>
<keyword evidence="2" id="KW-0408">Iron</keyword>
<dbReference type="InterPro" id="IPR002397">
    <property type="entry name" value="Cyt_P450_B"/>
</dbReference>
<evidence type="ECO:0000313" key="4">
    <source>
        <dbReference type="EMBL" id="GHI28172.1"/>
    </source>
</evidence>
<keyword evidence="5" id="KW-1185">Reference proteome</keyword>
<dbReference type="InterPro" id="IPR001128">
    <property type="entry name" value="Cyt_P450"/>
</dbReference>
<evidence type="ECO:0008006" key="6">
    <source>
        <dbReference type="Google" id="ProtNLM"/>
    </source>
</evidence>
<dbReference type="PANTHER" id="PTHR46696:SF1">
    <property type="entry name" value="CYTOCHROME P450 YJIB-RELATED"/>
    <property type="match status" value="1"/>
</dbReference>
<gene>
    <name evidence="4" type="ORF">Shyd_95430</name>
</gene>
<evidence type="ECO:0000256" key="1">
    <source>
        <dbReference type="ARBA" id="ARBA00010617"/>
    </source>
</evidence>
<dbReference type="PRINTS" id="PR00359">
    <property type="entry name" value="BP450"/>
</dbReference>
<organism evidence="4 5">
    <name type="scientific">Streptomyces hydrogenans</name>
    <dbReference type="NCBI Taxonomy" id="1873719"/>
    <lineage>
        <taxon>Bacteria</taxon>
        <taxon>Bacillati</taxon>
        <taxon>Actinomycetota</taxon>
        <taxon>Actinomycetes</taxon>
        <taxon>Kitasatosporales</taxon>
        <taxon>Streptomycetaceae</taxon>
        <taxon>Streptomyces</taxon>
    </lineage>
</organism>
<dbReference type="PROSITE" id="PS00086">
    <property type="entry name" value="CYTOCHROME_P450"/>
    <property type="match status" value="1"/>
</dbReference>
<keyword evidence="2" id="KW-0479">Metal-binding</keyword>
<dbReference type="Proteomes" id="UP001052739">
    <property type="component" value="Unassembled WGS sequence"/>
</dbReference>
<proteinExistence type="inferred from homology"/>
<comment type="caution">
    <text evidence="4">The sequence shown here is derived from an EMBL/GenBank/DDBJ whole genome shotgun (WGS) entry which is preliminary data.</text>
</comment>
<keyword evidence="2" id="KW-0349">Heme</keyword>
<feature type="region of interest" description="Disordered" evidence="3">
    <location>
        <begin position="444"/>
        <end position="468"/>
    </location>
</feature>
<reference evidence="4" key="1">
    <citation type="submission" date="2024-05" db="EMBL/GenBank/DDBJ databases">
        <title>Whole genome shotgun sequence of Streptomyces hydrogenans NBRC 13475.</title>
        <authorList>
            <person name="Komaki H."/>
            <person name="Tamura T."/>
        </authorList>
    </citation>
    <scope>NUCLEOTIDE SEQUENCE</scope>
    <source>
        <strain evidence="4">NBRC 13475</strain>
    </source>
</reference>
<comment type="similarity">
    <text evidence="1 2">Belongs to the cytochrome P450 family.</text>
</comment>
<keyword evidence="2" id="KW-0503">Monooxygenase</keyword>
<feature type="compositionally biased region" description="Low complexity" evidence="3">
    <location>
        <begin position="444"/>
        <end position="462"/>
    </location>
</feature>
<evidence type="ECO:0000256" key="3">
    <source>
        <dbReference type="SAM" id="MobiDB-lite"/>
    </source>
</evidence>
<dbReference type="SUPFAM" id="SSF48264">
    <property type="entry name" value="Cytochrome P450"/>
    <property type="match status" value="1"/>
</dbReference>
<evidence type="ECO:0000313" key="5">
    <source>
        <dbReference type="Proteomes" id="UP001052739"/>
    </source>
</evidence>
<dbReference type="Gene3D" id="1.10.630.10">
    <property type="entry name" value="Cytochrome P450"/>
    <property type="match status" value="1"/>
</dbReference>
<dbReference type="EMBL" id="BNDW01000120">
    <property type="protein sequence ID" value="GHI28172.1"/>
    <property type="molecule type" value="Genomic_DNA"/>
</dbReference>
<accession>A0ABQ3PT32</accession>